<comment type="subcellular location">
    <subcellularLocation>
        <location evidence="5">Nucleus</location>
        <location evidence="5">Nucleolus</location>
    </subcellularLocation>
    <subcellularLocation>
        <location evidence="5">Nucleus</location>
        <location evidence="5">Nucleoplasm</location>
    </subcellularLocation>
</comment>
<feature type="region of interest" description="Disordered" evidence="7">
    <location>
        <begin position="1"/>
        <end position="23"/>
    </location>
</feature>
<comment type="caution">
    <text evidence="8">The sequence shown here is derived from an EMBL/GenBank/DDBJ whole genome shotgun (WGS) entry which is preliminary data.</text>
</comment>
<keyword evidence="9" id="KW-1185">Reference proteome</keyword>
<dbReference type="Pfam" id="PF07767">
    <property type="entry name" value="Nop53"/>
    <property type="match status" value="1"/>
</dbReference>
<comment type="function">
    <text evidence="5">May play a role in ribosome biogenesis.</text>
</comment>
<dbReference type="PANTHER" id="PTHR14211">
    <property type="entry name" value="GLIOMA SUPPRESSOR CANDIDATE REGION GENE 2"/>
    <property type="match status" value="1"/>
</dbReference>
<dbReference type="PIRSF" id="PIRSF017302">
    <property type="entry name" value="Gltscr2"/>
    <property type="match status" value="1"/>
</dbReference>
<keyword evidence="6" id="KW-0175">Coiled coil</keyword>
<evidence type="ECO:0000313" key="9">
    <source>
        <dbReference type="Proteomes" id="UP001303046"/>
    </source>
</evidence>
<protein>
    <recommendedName>
        <fullName evidence="2 5">Ribosome biogenesis protein NOP53</fullName>
    </recommendedName>
</protein>
<feature type="region of interest" description="Disordered" evidence="7">
    <location>
        <begin position="237"/>
        <end position="257"/>
    </location>
</feature>
<evidence type="ECO:0000256" key="3">
    <source>
        <dbReference type="ARBA" id="ARBA00022517"/>
    </source>
</evidence>
<evidence type="ECO:0000256" key="7">
    <source>
        <dbReference type="SAM" id="MobiDB-lite"/>
    </source>
</evidence>
<sequence length="418" mass="48417">MVSVSGSKTKTAASRTARHKKKYWRKGTDIADVEKTIHDKTYGSIADKPDHELFTIVRTPSADVKKYNKRQQAALDKISRALNEPEKLPLPSPKCPTSKNLPKLKQPIKRVEKEKSKPSAPNYDLWETDFAPKTSLEYEEAGEHMLRYTKKKLSNIPPTVRFKPSLLEAVAKPDAGTSYNPKAEDYENYVMKIAKDETKLMREEERIEKAKKPKHESIVTYAQKSLEETEGLVIDPRYDAKEEQYDGEGSEETKETDEKIVISHLMRKTRKQKLNAAKEKRLQREYKRRKEAEKKQHDVFKAKSINKKLAREEKEVAEIAKKRKKEKFLKKMTTRQQLGGGEFKDEEEPFLLQEELPDSLRRLKPQGHVLNDRLASLQKRNMLPIAGPRNKNKLKSKLKRKFVEKRLVAEVTKGSRVI</sequence>
<reference evidence="8 9" key="1">
    <citation type="submission" date="2023-08" db="EMBL/GenBank/DDBJ databases">
        <title>A Necator americanus chromosomal reference genome.</title>
        <authorList>
            <person name="Ilik V."/>
            <person name="Petrzelkova K.J."/>
            <person name="Pardy F."/>
            <person name="Fuh T."/>
            <person name="Niatou-Singa F.S."/>
            <person name="Gouil Q."/>
            <person name="Baker L."/>
            <person name="Ritchie M.E."/>
            <person name="Jex A.R."/>
            <person name="Gazzola D."/>
            <person name="Li H."/>
            <person name="Toshio Fujiwara R."/>
            <person name="Zhan B."/>
            <person name="Aroian R.V."/>
            <person name="Pafco B."/>
            <person name="Schwarz E.M."/>
        </authorList>
    </citation>
    <scope>NUCLEOTIDE SEQUENCE [LARGE SCALE GENOMIC DNA]</scope>
    <source>
        <strain evidence="8 9">Aroian</strain>
        <tissue evidence="8">Whole animal</tissue>
    </source>
</reference>
<comment type="similarity">
    <text evidence="1 5">Belongs to the NOP53 family.</text>
</comment>
<dbReference type="EMBL" id="JAVFWL010000005">
    <property type="protein sequence ID" value="KAK6756403.1"/>
    <property type="molecule type" value="Genomic_DNA"/>
</dbReference>
<evidence type="ECO:0000256" key="4">
    <source>
        <dbReference type="ARBA" id="ARBA00023242"/>
    </source>
</evidence>
<keyword evidence="4 5" id="KW-0539">Nucleus</keyword>
<evidence type="ECO:0000256" key="6">
    <source>
        <dbReference type="SAM" id="Coils"/>
    </source>
</evidence>
<feature type="compositionally biased region" description="Polar residues" evidence="7">
    <location>
        <begin position="1"/>
        <end position="14"/>
    </location>
</feature>
<dbReference type="PANTHER" id="PTHR14211:SF7">
    <property type="entry name" value="RIBOSOME BIOGENESIS PROTEIN NOP53"/>
    <property type="match status" value="1"/>
</dbReference>
<name>A0ABR1E196_NECAM</name>
<dbReference type="Proteomes" id="UP001303046">
    <property type="component" value="Unassembled WGS sequence"/>
</dbReference>
<organism evidence="8 9">
    <name type="scientific">Necator americanus</name>
    <name type="common">Human hookworm</name>
    <dbReference type="NCBI Taxonomy" id="51031"/>
    <lineage>
        <taxon>Eukaryota</taxon>
        <taxon>Metazoa</taxon>
        <taxon>Ecdysozoa</taxon>
        <taxon>Nematoda</taxon>
        <taxon>Chromadorea</taxon>
        <taxon>Rhabditida</taxon>
        <taxon>Rhabditina</taxon>
        <taxon>Rhabditomorpha</taxon>
        <taxon>Strongyloidea</taxon>
        <taxon>Ancylostomatidae</taxon>
        <taxon>Bunostominae</taxon>
        <taxon>Necator</taxon>
    </lineage>
</organism>
<proteinExistence type="inferred from homology"/>
<accession>A0ABR1E196</accession>
<dbReference type="InterPro" id="IPR011687">
    <property type="entry name" value="Nop53/GLTSCR2"/>
</dbReference>
<gene>
    <name evidence="8" type="primary">Necator_chrV.g19467</name>
    <name evidence="8" type="ORF">RB195_014675</name>
</gene>
<keyword evidence="3 5" id="KW-0690">Ribosome biogenesis</keyword>
<evidence type="ECO:0000256" key="2">
    <source>
        <dbReference type="ARBA" id="ARBA00018339"/>
    </source>
</evidence>
<evidence type="ECO:0000313" key="8">
    <source>
        <dbReference type="EMBL" id="KAK6756403.1"/>
    </source>
</evidence>
<evidence type="ECO:0000256" key="5">
    <source>
        <dbReference type="PIRNR" id="PIRNR017302"/>
    </source>
</evidence>
<feature type="coiled-coil region" evidence="6">
    <location>
        <begin position="275"/>
        <end position="327"/>
    </location>
</feature>
<evidence type="ECO:0000256" key="1">
    <source>
        <dbReference type="ARBA" id="ARBA00008838"/>
    </source>
</evidence>
<feature type="region of interest" description="Disordered" evidence="7">
    <location>
        <begin position="82"/>
        <end position="122"/>
    </location>
</feature>